<gene>
    <name evidence="1" type="ORF">DdX_10618</name>
</gene>
<dbReference type="EMBL" id="JAKKPZ010000025">
    <property type="protein sequence ID" value="KAI1710558.1"/>
    <property type="molecule type" value="Genomic_DNA"/>
</dbReference>
<keyword evidence="2" id="KW-1185">Reference proteome</keyword>
<reference evidence="1" key="1">
    <citation type="submission" date="2022-01" db="EMBL/GenBank/DDBJ databases">
        <title>Genome Sequence Resource for Two Populations of Ditylenchus destructor, the Migratory Endoparasitic Phytonematode.</title>
        <authorList>
            <person name="Zhang H."/>
            <person name="Lin R."/>
            <person name="Xie B."/>
        </authorList>
    </citation>
    <scope>NUCLEOTIDE SEQUENCE</scope>
    <source>
        <strain evidence="1">BazhouSP</strain>
    </source>
</reference>
<sequence>MESENEFERNRADEWEQRYHAVDQAFDYYKEFVLEILTEEQIELLAQYVNGQHHALEQEVPQEPNSAPYAEVLDSVSPQYEQLGEIVEDIAYIGTYIKNNTSNEHIAFMDDTLGCSSAHGHPSCKASDEDEK</sequence>
<evidence type="ECO:0000313" key="1">
    <source>
        <dbReference type="EMBL" id="KAI1710558.1"/>
    </source>
</evidence>
<name>A0AAD4N2E0_9BILA</name>
<dbReference type="AlphaFoldDB" id="A0AAD4N2E0"/>
<dbReference type="Proteomes" id="UP001201812">
    <property type="component" value="Unassembled WGS sequence"/>
</dbReference>
<accession>A0AAD4N2E0</accession>
<protein>
    <submittedName>
        <fullName evidence="1">Uncharacterized protein</fullName>
    </submittedName>
</protein>
<organism evidence="1 2">
    <name type="scientific">Ditylenchus destructor</name>
    <dbReference type="NCBI Taxonomy" id="166010"/>
    <lineage>
        <taxon>Eukaryota</taxon>
        <taxon>Metazoa</taxon>
        <taxon>Ecdysozoa</taxon>
        <taxon>Nematoda</taxon>
        <taxon>Chromadorea</taxon>
        <taxon>Rhabditida</taxon>
        <taxon>Tylenchina</taxon>
        <taxon>Tylenchomorpha</taxon>
        <taxon>Sphaerularioidea</taxon>
        <taxon>Anguinidae</taxon>
        <taxon>Anguininae</taxon>
        <taxon>Ditylenchus</taxon>
    </lineage>
</organism>
<comment type="caution">
    <text evidence="1">The sequence shown here is derived from an EMBL/GenBank/DDBJ whole genome shotgun (WGS) entry which is preliminary data.</text>
</comment>
<evidence type="ECO:0000313" key="2">
    <source>
        <dbReference type="Proteomes" id="UP001201812"/>
    </source>
</evidence>
<proteinExistence type="predicted"/>